<proteinExistence type="predicted"/>
<organism evidence="1 2">
    <name type="scientific">Zobellella endophytica</name>
    <dbReference type="NCBI Taxonomy" id="2116700"/>
    <lineage>
        <taxon>Bacteria</taxon>
        <taxon>Pseudomonadati</taxon>
        <taxon>Pseudomonadota</taxon>
        <taxon>Gammaproteobacteria</taxon>
        <taxon>Aeromonadales</taxon>
        <taxon>Aeromonadaceae</taxon>
        <taxon>Zobellella</taxon>
    </lineage>
</organism>
<dbReference type="AlphaFoldDB" id="A0A2P7QQT6"/>
<keyword evidence="2" id="KW-1185">Reference proteome</keyword>
<accession>A0A2P7QQT6</accession>
<dbReference type="PANTHER" id="PTHR37950">
    <property type="entry name" value="4-HYDROXYPHENYLACETATE CATABOLISM PROTEIN"/>
    <property type="match status" value="1"/>
</dbReference>
<dbReference type="RefSeq" id="WP_106731283.1">
    <property type="nucleotide sequence ID" value="NZ_PXYG01000013.1"/>
</dbReference>
<dbReference type="SUPFAM" id="SSF55331">
    <property type="entry name" value="Tautomerase/MIF"/>
    <property type="match status" value="1"/>
</dbReference>
<evidence type="ECO:0000313" key="1">
    <source>
        <dbReference type="EMBL" id="PSJ40338.1"/>
    </source>
</evidence>
<reference evidence="1 2" key="1">
    <citation type="submission" date="2018-03" db="EMBL/GenBank/DDBJ databases">
        <title>The draft genome of Zobellella sp. 59N8.</title>
        <authorList>
            <person name="Liu L."/>
            <person name="Li L."/>
            <person name="Zhang X."/>
            <person name="Liang L."/>
            <person name="Wang T."/>
        </authorList>
    </citation>
    <scope>NUCLEOTIDE SEQUENCE [LARGE SCALE GENOMIC DNA]</scope>
    <source>
        <strain evidence="1 2">59N8</strain>
    </source>
</reference>
<comment type="caution">
    <text evidence="1">The sequence shown here is derived from an EMBL/GenBank/DDBJ whole genome shotgun (WGS) entry which is preliminary data.</text>
</comment>
<keyword evidence="1" id="KW-0413">Isomerase</keyword>
<protein>
    <submittedName>
        <fullName evidence="1">5-carboxymethyl-2-hydroxymuconate isomerase</fullName>
    </submittedName>
</protein>
<dbReference type="CDD" id="cd00580">
    <property type="entry name" value="CHMI"/>
    <property type="match status" value="1"/>
</dbReference>
<dbReference type="Proteomes" id="UP000240243">
    <property type="component" value="Unassembled WGS sequence"/>
</dbReference>
<name>A0A2P7QQT6_9GAMM</name>
<sequence>MPHCIIEYSATLERQLSPAGLVAAVHGGAEDSGLFGAADIKTRAVGYEHHQAGSHKRDFIHVTLKILSGRSQEQRAALSASVLDALQSLGLSDISLTVDVVEMERESYAKWLG</sequence>
<dbReference type="PANTHER" id="PTHR37950:SF1">
    <property type="entry name" value="4-HYDROXYPHENYLACETATE CATABOLISM PROTEIN"/>
    <property type="match status" value="1"/>
</dbReference>
<dbReference type="InterPro" id="IPR014347">
    <property type="entry name" value="Tautomerase/MIF_sf"/>
</dbReference>
<dbReference type="GO" id="GO:0008704">
    <property type="term" value="F:5-carboxymethyl-2-hydroxymuconate delta-isomerase activity"/>
    <property type="evidence" value="ECO:0007669"/>
    <property type="project" value="InterPro"/>
</dbReference>
<dbReference type="Pfam" id="PF02962">
    <property type="entry name" value="CHMI"/>
    <property type="match status" value="1"/>
</dbReference>
<dbReference type="OrthoDB" id="9814215at2"/>
<gene>
    <name evidence="1" type="ORF">C7H85_18995</name>
</gene>
<dbReference type="Gene3D" id="3.30.429.10">
    <property type="entry name" value="Macrophage Migration Inhibitory Factor"/>
    <property type="match status" value="1"/>
</dbReference>
<evidence type="ECO:0000313" key="2">
    <source>
        <dbReference type="Proteomes" id="UP000240243"/>
    </source>
</evidence>
<dbReference type="EMBL" id="PXYG01000013">
    <property type="protein sequence ID" value="PSJ40338.1"/>
    <property type="molecule type" value="Genomic_DNA"/>
</dbReference>
<dbReference type="InterPro" id="IPR004220">
    <property type="entry name" value="5-COMe_2-OHmuconate_Isoase"/>
</dbReference>